<keyword evidence="1" id="KW-0732">Signal</keyword>
<dbReference type="Proteomes" id="UP000199492">
    <property type="component" value="Unassembled WGS sequence"/>
</dbReference>
<dbReference type="NCBIfam" id="TIGR04183">
    <property type="entry name" value="Por_Secre_tail"/>
    <property type="match status" value="1"/>
</dbReference>
<dbReference type="Pfam" id="PF18962">
    <property type="entry name" value="Por_Secre_tail"/>
    <property type="match status" value="1"/>
</dbReference>
<keyword evidence="4" id="KW-1185">Reference proteome</keyword>
<evidence type="ECO:0000256" key="1">
    <source>
        <dbReference type="ARBA" id="ARBA00022729"/>
    </source>
</evidence>
<dbReference type="RefSeq" id="WP_092469284.1">
    <property type="nucleotide sequence ID" value="NZ_FNCZ01000007.1"/>
</dbReference>
<dbReference type="InterPro" id="IPR026444">
    <property type="entry name" value="Secre_tail"/>
</dbReference>
<accession>A0A1G8HPJ9</accession>
<dbReference type="OrthoDB" id="1081439at2"/>
<gene>
    <name evidence="3" type="ORF">SAMN04489796_1074</name>
</gene>
<protein>
    <submittedName>
        <fullName evidence="3">Por secretion system C-terminal sorting domain-containing protein</fullName>
    </submittedName>
</protein>
<evidence type="ECO:0000259" key="2">
    <source>
        <dbReference type="Pfam" id="PF18962"/>
    </source>
</evidence>
<dbReference type="STRING" id="262004.SAMN04489796_1074"/>
<evidence type="ECO:0000313" key="3">
    <source>
        <dbReference type="EMBL" id="SDI08411.1"/>
    </source>
</evidence>
<dbReference type="AlphaFoldDB" id="A0A1G8HPJ9"/>
<proteinExistence type="predicted"/>
<feature type="domain" description="Secretion system C-terminal sorting" evidence="2">
    <location>
        <begin position="260"/>
        <end position="325"/>
    </location>
</feature>
<evidence type="ECO:0000313" key="4">
    <source>
        <dbReference type="Proteomes" id="UP000199492"/>
    </source>
</evidence>
<name>A0A1G8HPJ9_9FLAO</name>
<sequence length="333" mass="37326">MRRILILLIISIGMAANGWSQITEAEYFIDTDPGISNATNLTITSGNTINSSFSIPTLGLSNGLHVLHIRVKGTNDVWSLYYRDYFYIHTIEIPSAGSNLSTAEYFIDTDPGVGNGTTLSIASGQMLTDTFSISTAGLDNGLHVLHIRVKDLDDTWSLFYRDYFYIHTIDNVVSTPITAAEYFFDTDPGVGNGFSIPITEGFTVDETLAIPVPMDMTDGNHYLYLRVKNMDDIWSTYIFALFNVDSSLSVEEIDYNFFKVFPNPTNTLLNIQTYTDLDYSLQLFDVNGKKLIDNKTNSTIHTLNFSNYPKGVYLLHITEENTNKQSVVKIIKS</sequence>
<organism evidence="3 4">
    <name type="scientific">Winogradskyella thalassocola</name>
    <dbReference type="NCBI Taxonomy" id="262004"/>
    <lineage>
        <taxon>Bacteria</taxon>
        <taxon>Pseudomonadati</taxon>
        <taxon>Bacteroidota</taxon>
        <taxon>Flavobacteriia</taxon>
        <taxon>Flavobacteriales</taxon>
        <taxon>Flavobacteriaceae</taxon>
        <taxon>Winogradskyella</taxon>
    </lineage>
</organism>
<reference evidence="4" key="1">
    <citation type="submission" date="2016-10" db="EMBL/GenBank/DDBJ databases">
        <authorList>
            <person name="Varghese N."/>
            <person name="Submissions S."/>
        </authorList>
    </citation>
    <scope>NUCLEOTIDE SEQUENCE [LARGE SCALE GENOMIC DNA]</scope>
    <source>
        <strain evidence="4">DSM 15363</strain>
    </source>
</reference>
<dbReference type="EMBL" id="FNCZ01000007">
    <property type="protein sequence ID" value="SDI08411.1"/>
    <property type="molecule type" value="Genomic_DNA"/>
</dbReference>